<evidence type="ECO:0000256" key="1">
    <source>
        <dbReference type="ARBA" id="ARBA00009006"/>
    </source>
</evidence>
<sequence>MFSTLAILALGISLGNAIALPSEDGSLILRARDDDGPLPWELEGVEDWTEEGDADAPFEGRAVRHKYHFQNFPRKGGKCATHSYSGANVKDAGVDAGKLADRGKTLGTGKYPHVYNNREKVKFSAKCKGKTLDEFPILADHKLFTGLENNPAVAPGPDRVVVAVSKPDKKGNVNVVYCGLMTHTGAPVHNGFVACS</sequence>
<dbReference type="SUPFAM" id="SSF53933">
    <property type="entry name" value="Microbial ribonucleases"/>
    <property type="match status" value="1"/>
</dbReference>
<dbReference type="PANTHER" id="PTHR42104">
    <property type="entry name" value="EXTRACELLULAR GUANYL-SPECIFIC RIBONUCLEASE RNTA (AFU_ORTHOLOGUE AFUA_4G03230)"/>
    <property type="match status" value="1"/>
</dbReference>
<comment type="caution">
    <text evidence="10">The sequence shown here is derived from an EMBL/GenBank/DDBJ whole genome shotgun (WGS) entry which is preliminary data.</text>
</comment>
<keyword evidence="11" id="KW-1185">Reference proteome</keyword>
<accession>A0ABR1SSS4</accession>
<evidence type="ECO:0000256" key="2">
    <source>
        <dbReference type="ARBA" id="ARBA00012549"/>
    </source>
</evidence>
<reference evidence="10 11" key="1">
    <citation type="submission" date="2023-01" db="EMBL/GenBank/DDBJ databases">
        <title>Analysis of 21 Apiospora genomes using comparative genomics revels a genus with tremendous synthesis potential of carbohydrate active enzymes and secondary metabolites.</title>
        <authorList>
            <person name="Sorensen T."/>
        </authorList>
    </citation>
    <scope>NUCLEOTIDE SEQUENCE [LARGE SCALE GENOMIC DNA]</scope>
    <source>
        <strain evidence="10 11">CBS 20057</strain>
    </source>
</reference>
<keyword evidence="4" id="KW-0255">Endonuclease</keyword>
<dbReference type="PANTHER" id="PTHR42104:SF1">
    <property type="entry name" value="EXTRACELLULAR GUANYL-SPECIFIC RIBONUCLEASE RNTA (AFU_ORTHOLOGUE AFUA_4G03230)"/>
    <property type="match status" value="1"/>
</dbReference>
<evidence type="ECO:0000256" key="4">
    <source>
        <dbReference type="ARBA" id="ARBA00022759"/>
    </source>
</evidence>
<dbReference type="Gene3D" id="3.10.450.30">
    <property type="entry name" value="Microbial ribonucleases"/>
    <property type="match status" value="1"/>
</dbReference>
<comment type="similarity">
    <text evidence="1">Belongs to the ribonuclease N1/T1 family.</text>
</comment>
<dbReference type="InterPro" id="IPR016191">
    <property type="entry name" value="Ribonuclease/ribotoxin"/>
</dbReference>
<dbReference type="EMBL" id="JAQQWI010000002">
    <property type="protein sequence ID" value="KAK8037376.1"/>
    <property type="molecule type" value="Genomic_DNA"/>
</dbReference>
<comment type="catalytic activity">
    <reaction evidence="8">
        <text>[RNA] containing guanosine + H2O = an [RNA fragment]-3'-guanosine-3'-phosphate + a 5'-hydroxy-ribonucleotide-3'-[RNA fragment].</text>
        <dbReference type="EC" id="4.6.1.24"/>
    </reaction>
</comment>
<evidence type="ECO:0000256" key="8">
    <source>
        <dbReference type="ARBA" id="ARBA00034015"/>
    </source>
</evidence>
<evidence type="ECO:0000256" key="6">
    <source>
        <dbReference type="ARBA" id="ARBA00023157"/>
    </source>
</evidence>
<proteinExistence type="inferred from homology"/>
<protein>
    <recommendedName>
        <fullName evidence="2">ribonuclease T1</fullName>
        <ecNumber evidence="2">4.6.1.24</ecNumber>
    </recommendedName>
</protein>
<evidence type="ECO:0000313" key="10">
    <source>
        <dbReference type="EMBL" id="KAK8037376.1"/>
    </source>
</evidence>
<keyword evidence="7" id="KW-0456">Lyase</keyword>
<organism evidence="10 11">
    <name type="scientific">Apiospora marii</name>
    <dbReference type="NCBI Taxonomy" id="335849"/>
    <lineage>
        <taxon>Eukaryota</taxon>
        <taxon>Fungi</taxon>
        <taxon>Dikarya</taxon>
        <taxon>Ascomycota</taxon>
        <taxon>Pezizomycotina</taxon>
        <taxon>Sordariomycetes</taxon>
        <taxon>Xylariomycetidae</taxon>
        <taxon>Amphisphaeriales</taxon>
        <taxon>Apiosporaceae</taxon>
        <taxon>Apiospora</taxon>
    </lineage>
</organism>
<name>A0ABR1SSS4_9PEZI</name>
<feature type="signal peptide" evidence="9">
    <location>
        <begin position="1"/>
        <end position="19"/>
    </location>
</feature>
<gene>
    <name evidence="10" type="ORF">PG991_000722</name>
</gene>
<evidence type="ECO:0000256" key="5">
    <source>
        <dbReference type="ARBA" id="ARBA00022801"/>
    </source>
</evidence>
<dbReference type="Proteomes" id="UP001396898">
    <property type="component" value="Unassembled WGS sequence"/>
</dbReference>
<keyword evidence="6" id="KW-1015">Disulfide bond</keyword>
<evidence type="ECO:0000256" key="3">
    <source>
        <dbReference type="ARBA" id="ARBA00022722"/>
    </source>
</evidence>
<keyword evidence="3" id="KW-0540">Nuclease</keyword>
<feature type="chain" id="PRO_5045758077" description="ribonuclease T1" evidence="9">
    <location>
        <begin position="20"/>
        <end position="196"/>
    </location>
</feature>
<evidence type="ECO:0000256" key="7">
    <source>
        <dbReference type="ARBA" id="ARBA00023239"/>
    </source>
</evidence>
<dbReference type="Pfam" id="PF00545">
    <property type="entry name" value="Ribonuclease"/>
    <property type="match status" value="1"/>
</dbReference>
<dbReference type="InterPro" id="IPR000026">
    <property type="entry name" value="N1-like"/>
</dbReference>
<dbReference type="EC" id="4.6.1.24" evidence="2"/>
<evidence type="ECO:0000313" key="11">
    <source>
        <dbReference type="Proteomes" id="UP001396898"/>
    </source>
</evidence>
<keyword evidence="5" id="KW-0378">Hydrolase</keyword>
<keyword evidence="9" id="KW-0732">Signal</keyword>
<evidence type="ECO:0000256" key="9">
    <source>
        <dbReference type="SAM" id="SignalP"/>
    </source>
</evidence>